<feature type="region of interest" description="Disordered" evidence="5">
    <location>
        <begin position="1"/>
        <end position="23"/>
    </location>
</feature>
<dbReference type="AlphaFoldDB" id="A0AA41YJV3"/>
<keyword evidence="8" id="KW-1185">Reference proteome</keyword>
<dbReference type="GO" id="GO:0016042">
    <property type="term" value="P:lipid catabolic process"/>
    <property type="evidence" value="ECO:0007669"/>
    <property type="project" value="UniProtKB-UniRule"/>
</dbReference>
<dbReference type="Pfam" id="PF01734">
    <property type="entry name" value="Patatin"/>
    <property type="match status" value="1"/>
</dbReference>
<dbReference type="SUPFAM" id="SSF52151">
    <property type="entry name" value="FabD/lysophospholipase-like"/>
    <property type="match status" value="1"/>
</dbReference>
<evidence type="ECO:0000256" key="2">
    <source>
        <dbReference type="ARBA" id="ARBA00022963"/>
    </source>
</evidence>
<evidence type="ECO:0000259" key="6">
    <source>
        <dbReference type="PROSITE" id="PS51635"/>
    </source>
</evidence>
<sequence length="357" mass="38979">MANTRRTRHSRNRSDHGGKTGGKTINLALQGGGAHGAFTWGVLDRLLQDDRIAVEGISATSAGAMNAAVFAHGLAVGGREGARAALGTFWRRVSEVASFGPFQASFLDWWLGDGAPGLSPALVMFDFLTRVMSPYEFNPWNWNPLRAVLNESIAFDRLREDAGATRLFLCATNVRTGKLKIFGNREITVDAVLASACIPVLSQAVEVDGEAYWDGGYMGNPAIFPLIYECRSRDVLIVHINPLVRPEVPRSAPEIIDRMNEISFNSSLMREMRAITFVSKLIDDGEIREGLLPRIRMHSIFADDVVGKLGAASKRNARWPFLVQLCDAGRAAADAWLGANYDQLGRASTVDIAATFL</sequence>
<organism evidence="7 8">
    <name type="scientific">Limobrevibacterium gyesilva</name>
    <dbReference type="NCBI Taxonomy" id="2991712"/>
    <lineage>
        <taxon>Bacteria</taxon>
        <taxon>Pseudomonadati</taxon>
        <taxon>Pseudomonadota</taxon>
        <taxon>Alphaproteobacteria</taxon>
        <taxon>Acetobacterales</taxon>
        <taxon>Acetobacteraceae</taxon>
        <taxon>Limobrevibacterium</taxon>
    </lineage>
</organism>
<reference evidence="7" key="1">
    <citation type="submission" date="2022-09" db="EMBL/GenBank/DDBJ databases">
        <title>Rhodovastum sp. nov. RN2-1 isolated from soil in Seongnam, South Korea.</title>
        <authorList>
            <person name="Le N.T."/>
        </authorList>
    </citation>
    <scope>NUCLEOTIDE SEQUENCE</scope>
    <source>
        <strain evidence="7">RN2-1</strain>
    </source>
</reference>
<dbReference type="PANTHER" id="PTHR14226">
    <property type="entry name" value="NEUROPATHY TARGET ESTERASE/SWISS CHEESE D.MELANOGASTER"/>
    <property type="match status" value="1"/>
</dbReference>
<keyword evidence="2 4" id="KW-0442">Lipid degradation</keyword>
<reference evidence="7" key="2">
    <citation type="submission" date="2022-10" db="EMBL/GenBank/DDBJ databases">
        <authorList>
            <person name="Trinh H.N."/>
        </authorList>
    </citation>
    <scope>NUCLEOTIDE SEQUENCE</scope>
    <source>
        <strain evidence="7">RN2-1</strain>
    </source>
</reference>
<dbReference type="InterPro" id="IPR002641">
    <property type="entry name" value="PNPLA_dom"/>
</dbReference>
<evidence type="ECO:0000313" key="8">
    <source>
        <dbReference type="Proteomes" id="UP001165679"/>
    </source>
</evidence>
<feature type="compositionally biased region" description="Basic residues" evidence="5">
    <location>
        <begin position="1"/>
        <end position="11"/>
    </location>
</feature>
<comment type="caution">
    <text evidence="7">The sequence shown here is derived from an EMBL/GenBank/DDBJ whole genome shotgun (WGS) entry which is preliminary data.</text>
</comment>
<name>A0AA41YJV3_9PROT</name>
<keyword evidence="1 4" id="KW-0378">Hydrolase</keyword>
<evidence type="ECO:0000313" key="7">
    <source>
        <dbReference type="EMBL" id="MCW3473452.1"/>
    </source>
</evidence>
<gene>
    <name evidence="7" type="ORF">OL599_02580</name>
</gene>
<evidence type="ECO:0000256" key="1">
    <source>
        <dbReference type="ARBA" id="ARBA00022801"/>
    </source>
</evidence>
<feature type="active site" description="Nucleophile" evidence="4">
    <location>
        <position position="61"/>
    </location>
</feature>
<protein>
    <submittedName>
        <fullName evidence="7">Patatin-like phospholipase family protein</fullName>
    </submittedName>
</protein>
<dbReference type="RefSeq" id="WP_264712024.1">
    <property type="nucleotide sequence ID" value="NZ_JAPDNT010000001.1"/>
</dbReference>
<dbReference type="GO" id="GO:0016787">
    <property type="term" value="F:hydrolase activity"/>
    <property type="evidence" value="ECO:0007669"/>
    <property type="project" value="UniProtKB-UniRule"/>
</dbReference>
<feature type="active site" description="Proton acceptor" evidence="4">
    <location>
        <position position="214"/>
    </location>
</feature>
<accession>A0AA41YJV3</accession>
<feature type="domain" description="PNPLA" evidence="6">
    <location>
        <begin position="27"/>
        <end position="227"/>
    </location>
</feature>
<keyword evidence="3 4" id="KW-0443">Lipid metabolism</keyword>
<dbReference type="PROSITE" id="PS51635">
    <property type="entry name" value="PNPLA"/>
    <property type="match status" value="1"/>
</dbReference>
<dbReference type="PANTHER" id="PTHR14226:SF78">
    <property type="entry name" value="SLR0060 PROTEIN"/>
    <property type="match status" value="1"/>
</dbReference>
<feature type="short sequence motif" description="GXGXXG" evidence="4">
    <location>
        <begin position="31"/>
        <end position="36"/>
    </location>
</feature>
<dbReference type="InterPro" id="IPR016035">
    <property type="entry name" value="Acyl_Trfase/lysoPLipase"/>
</dbReference>
<evidence type="ECO:0000256" key="3">
    <source>
        <dbReference type="ARBA" id="ARBA00023098"/>
    </source>
</evidence>
<dbReference type="Gene3D" id="3.40.1090.10">
    <property type="entry name" value="Cytosolic phospholipase A2 catalytic domain"/>
    <property type="match status" value="2"/>
</dbReference>
<feature type="short sequence motif" description="DGA/G" evidence="4">
    <location>
        <begin position="214"/>
        <end position="216"/>
    </location>
</feature>
<evidence type="ECO:0000256" key="5">
    <source>
        <dbReference type="SAM" id="MobiDB-lite"/>
    </source>
</evidence>
<dbReference type="EMBL" id="JAPDNT010000001">
    <property type="protein sequence ID" value="MCW3473452.1"/>
    <property type="molecule type" value="Genomic_DNA"/>
</dbReference>
<comment type="caution">
    <text evidence="4">Lacks conserved residue(s) required for the propagation of feature annotation.</text>
</comment>
<dbReference type="InterPro" id="IPR050301">
    <property type="entry name" value="NTE"/>
</dbReference>
<evidence type="ECO:0000256" key="4">
    <source>
        <dbReference type="PROSITE-ProRule" id="PRU01161"/>
    </source>
</evidence>
<proteinExistence type="predicted"/>
<dbReference type="Proteomes" id="UP001165679">
    <property type="component" value="Unassembled WGS sequence"/>
</dbReference>